<reference evidence="5" key="1">
    <citation type="submission" date="2022-07" db="EMBL/GenBank/DDBJ databases">
        <title>Fungi with potential for degradation of polypropylene.</title>
        <authorList>
            <person name="Gostincar C."/>
        </authorList>
    </citation>
    <scope>NUCLEOTIDE SEQUENCE</scope>
    <source>
        <strain evidence="5">EXF-13308</strain>
    </source>
</reference>
<dbReference type="InterPro" id="IPR015943">
    <property type="entry name" value="WD40/YVTN_repeat-like_dom_sf"/>
</dbReference>
<dbReference type="GO" id="GO:0006886">
    <property type="term" value="P:intracellular protein transport"/>
    <property type="evidence" value="ECO:0007669"/>
    <property type="project" value="InterPro"/>
</dbReference>
<feature type="region of interest" description="Disordered" evidence="3">
    <location>
        <begin position="30"/>
        <end position="88"/>
    </location>
</feature>
<dbReference type="GO" id="GO:0034066">
    <property type="term" value="C:Ric1-Rgp1 guanyl-nucleotide exchange factor complex"/>
    <property type="evidence" value="ECO:0007669"/>
    <property type="project" value="InterPro"/>
</dbReference>
<dbReference type="EMBL" id="JANBVO010000001">
    <property type="protein sequence ID" value="KAJ9157542.1"/>
    <property type="molecule type" value="Genomic_DNA"/>
</dbReference>
<dbReference type="AlphaFoldDB" id="A0AA38SFG5"/>
<accession>A0AA38SFG5</accession>
<dbReference type="Gene3D" id="2.130.10.10">
    <property type="entry name" value="YVTN repeat-like/Quinoprotein amine dehydrogenase"/>
    <property type="match status" value="1"/>
</dbReference>
<organism evidence="5 6">
    <name type="scientific">Pleurostoma richardsiae</name>
    <dbReference type="NCBI Taxonomy" id="41990"/>
    <lineage>
        <taxon>Eukaryota</taxon>
        <taxon>Fungi</taxon>
        <taxon>Dikarya</taxon>
        <taxon>Ascomycota</taxon>
        <taxon>Pezizomycotina</taxon>
        <taxon>Sordariomycetes</taxon>
        <taxon>Sordariomycetidae</taxon>
        <taxon>Calosphaeriales</taxon>
        <taxon>Pleurostomataceae</taxon>
        <taxon>Pleurostoma</taxon>
    </lineage>
</organism>
<dbReference type="Proteomes" id="UP001174694">
    <property type="component" value="Unassembled WGS sequence"/>
</dbReference>
<evidence type="ECO:0000259" key="4">
    <source>
        <dbReference type="Pfam" id="PF07064"/>
    </source>
</evidence>
<proteinExistence type="predicted"/>
<dbReference type="GO" id="GO:0042147">
    <property type="term" value="P:retrograde transport, endosome to Golgi"/>
    <property type="evidence" value="ECO:0007669"/>
    <property type="project" value="TreeGrafter"/>
</dbReference>
<feature type="compositionally biased region" description="Gly residues" evidence="3">
    <location>
        <begin position="1091"/>
        <end position="1102"/>
    </location>
</feature>
<dbReference type="Pfam" id="PF07064">
    <property type="entry name" value="RIC1"/>
    <property type="match status" value="1"/>
</dbReference>
<dbReference type="Pfam" id="PF25440">
    <property type="entry name" value="Beta-prop_RIC1_2nd"/>
    <property type="match status" value="1"/>
</dbReference>
<feature type="domain" description="RIC1 C-terminal alpha solenoid region" evidence="4">
    <location>
        <begin position="876"/>
        <end position="1049"/>
    </location>
</feature>
<protein>
    <submittedName>
        <fullName evidence="5">RAB6A-GEF complex partner protein 1</fullName>
    </submittedName>
</protein>
<feature type="compositionally biased region" description="Gly residues" evidence="3">
    <location>
        <begin position="1053"/>
        <end position="1074"/>
    </location>
</feature>
<keyword evidence="6" id="KW-1185">Reference proteome</keyword>
<evidence type="ECO:0000313" key="6">
    <source>
        <dbReference type="Proteomes" id="UP001174694"/>
    </source>
</evidence>
<dbReference type="InterPro" id="IPR009771">
    <property type="entry name" value="RIC1_C"/>
</dbReference>
<comment type="caution">
    <text evidence="5">The sequence shown here is derived from an EMBL/GenBank/DDBJ whole genome shotgun (WGS) entry which is preliminary data.</text>
</comment>
<dbReference type="PANTHER" id="PTHR22746">
    <property type="entry name" value="RAB6A-GEF COMPLEX PARTNER PROTEIN 1"/>
    <property type="match status" value="1"/>
</dbReference>
<dbReference type="InterPro" id="IPR036322">
    <property type="entry name" value="WD40_repeat_dom_sf"/>
</dbReference>
<name>A0AA38SFG5_9PEZI</name>
<feature type="compositionally biased region" description="Low complexity" evidence="3">
    <location>
        <begin position="1140"/>
        <end position="1150"/>
    </location>
</feature>
<gene>
    <name evidence="5" type="ORF">NKR23_g686</name>
</gene>
<feature type="region of interest" description="Disordered" evidence="3">
    <location>
        <begin position="1050"/>
        <end position="1150"/>
    </location>
</feature>
<evidence type="ECO:0000256" key="3">
    <source>
        <dbReference type="SAM" id="MobiDB-lite"/>
    </source>
</evidence>
<sequence>MYWPVGTPRIYATSSSQTAAFNLIVSHDGISSPPPPLPSPVLGDDKPERPPLLTASSSSSQDVLAVPPTPATPATPLTPGVKSVEHDDYYGAPADEQQAAGSDLAAKIPLREPILALRVARPGHLFAVITATSMTIWQTKPTVILAVVVRSETSLKSYGTNVDLLLRPDSAIFVVHTSLGFLITYSLATDTESRVYKSHFLSHTNIQRRRQSHWGGPGQVAPDQFLWGPGEGAGVRDVSVRFRMVIKVDASIESALALDDELVVATRKPAAVQCIRWTPDSAGSQTSTELLSRMSWLEKKVTITEMTHDRPMNLSTWITSDGKAYAVQRTPTGQPSEETGETDPKKLFKGYCFHTPQGGHDHAVRAVINARFSLIAIGCADGEIRVYAARDYSGNIPASHAHSLGVSRSSSGALTSLIYSPDGYCLFAGYEKGWATWSVYGKPLSSSFGADYSIATTNDEQWLSGVRDASWIGGGSEILLLGQQHEVIWLLEMARSAVAGCYSSSNLFRTVLQSTSSVMVYRGYDLPDLTTISAEPFLWHTARIPSTYLLNQWPVKCTVISADGRYVAVAGRRGLAHYSVNSGRWKTFANGAAENEFQVRGGMCWYQNILVAAVEVNRTYELRLYSRERDLDEASVLHVQQMPAPIVLVTPSGEDSLLVYTYDNLLYHFIFASVSGSVGLVQVGQIAFHGIVRSPARVRGLSWILPESQLLDGDPSQDVAVASVLFLVDGKLVLLRPSVNDEGHLKYDMRVIAQNVEYYVSMRDHPFTSTMPSSPSDSPIQRQATAGGEDLRNSLWIFDGGELKVWTDMQDVLQAAVGDHHHELAPTVSIPVDFYPLSVLLSKGIVLGVEPDLVQRRDVNFSFFRFAIRTHLFLPDVLRDYLTSSRSLAALNLAQSYQNLAYFPHALEVLLHQVLDDEVDTHPPPAPESAVLPRVLSLLSSFRPYLDIVVRCTRKTEVRSWRTLFAYLPPPQELFEESLQRGSLKTAGGYLLVLHTFDDDLATASEQAVRLLSRAMREGDWDLCRELARFLAALDDSGGTLREALEMANVPVGGSGSGSDAGSSGTGLGIGGMSMGARLEVPQGRMNGSGSSSGSGGSGSSGGSVRRMRRQSPIGGGGAGTESDTQSSAGSDGGSGSLGDGSISDGSTQR</sequence>
<dbReference type="InterPro" id="IPR040096">
    <property type="entry name" value="Ric1"/>
</dbReference>
<dbReference type="PANTHER" id="PTHR22746:SF10">
    <property type="entry name" value="GUANINE NUCLEOTIDE EXCHANGE FACTOR SUBUNIT RIC1"/>
    <property type="match status" value="1"/>
</dbReference>
<dbReference type="GO" id="GO:0000139">
    <property type="term" value="C:Golgi membrane"/>
    <property type="evidence" value="ECO:0007669"/>
    <property type="project" value="TreeGrafter"/>
</dbReference>
<evidence type="ECO:0000256" key="2">
    <source>
        <dbReference type="ARBA" id="ARBA00023136"/>
    </source>
</evidence>
<dbReference type="SUPFAM" id="SSF50978">
    <property type="entry name" value="WD40 repeat-like"/>
    <property type="match status" value="1"/>
</dbReference>
<keyword evidence="2" id="KW-0472">Membrane</keyword>
<evidence type="ECO:0000313" key="5">
    <source>
        <dbReference type="EMBL" id="KAJ9157542.1"/>
    </source>
</evidence>
<evidence type="ECO:0000256" key="1">
    <source>
        <dbReference type="ARBA" id="ARBA00004370"/>
    </source>
</evidence>
<comment type="subcellular location">
    <subcellularLocation>
        <location evidence="1">Membrane</location>
    </subcellularLocation>
</comment>
<dbReference type="GO" id="GO:0005829">
    <property type="term" value="C:cytosol"/>
    <property type="evidence" value="ECO:0007669"/>
    <property type="project" value="TreeGrafter"/>
</dbReference>